<keyword evidence="5 11" id="KW-0560">Oxidoreductase</keyword>
<reference evidence="11 12" key="1">
    <citation type="submission" date="2016-09" db="EMBL/GenBank/DDBJ databases">
        <title>Genome sequence of Eubacterium angustum.</title>
        <authorList>
            <person name="Poehlein A."/>
            <person name="Daniel R."/>
        </authorList>
    </citation>
    <scope>NUCLEOTIDE SEQUENCE [LARGE SCALE GENOMIC DNA]</scope>
    <source>
        <strain evidence="11 12">DSM 1989</strain>
    </source>
</reference>
<feature type="binding site" evidence="8">
    <location>
        <position position="50"/>
    </location>
    <ligand>
        <name>Fe cation</name>
        <dbReference type="ChEBI" id="CHEBI:24875"/>
        <label>1</label>
    </ligand>
</feature>
<dbReference type="STRING" id="39480.EUAN_10290"/>
<keyword evidence="12" id="KW-1185">Reference proteome</keyword>
<organism evidence="11 12">
    <name type="scientific">Andreesenia angusta</name>
    <dbReference type="NCBI Taxonomy" id="39480"/>
    <lineage>
        <taxon>Bacteria</taxon>
        <taxon>Bacillati</taxon>
        <taxon>Bacillota</taxon>
        <taxon>Tissierellia</taxon>
        <taxon>Tissierellales</taxon>
        <taxon>Gottschalkiaceae</taxon>
        <taxon>Andreesenia</taxon>
    </lineage>
</organism>
<dbReference type="InterPro" id="IPR009078">
    <property type="entry name" value="Ferritin-like_SF"/>
</dbReference>
<dbReference type="InterPro" id="IPR009040">
    <property type="entry name" value="Ferritin-like_diiron"/>
</dbReference>
<evidence type="ECO:0000256" key="6">
    <source>
        <dbReference type="ARBA" id="ARBA00023004"/>
    </source>
</evidence>
<gene>
    <name evidence="11" type="primary">ftnA</name>
    <name evidence="11" type="ORF">EUAN_10290</name>
</gene>
<dbReference type="GO" id="GO:0006879">
    <property type="term" value="P:intracellular iron ion homeostasis"/>
    <property type="evidence" value="ECO:0007669"/>
    <property type="project" value="UniProtKB-KW"/>
</dbReference>
<dbReference type="PANTHER" id="PTHR11431:SF127">
    <property type="entry name" value="BACTERIAL NON-HEME FERRITIN"/>
    <property type="match status" value="1"/>
</dbReference>
<dbReference type="SUPFAM" id="SSF47240">
    <property type="entry name" value="Ferritin-like"/>
    <property type="match status" value="1"/>
</dbReference>
<keyword evidence="3 9" id="KW-0409">Iron storage</keyword>
<dbReference type="RefSeq" id="WP_071062367.1">
    <property type="nucleotide sequence ID" value="NZ_MKIE01000003.1"/>
</dbReference>
<dbReference type="Pfam" id="PF00210">
    <property type="entry name" value="Ferritin"/>
    <property type="match status" value="1"/>
</dbReference>
<evidence type="ECO:0000256" key="3">
    <source>
        <dbReference type="ARBA" id="ARBA00022434"/>
    </source>
</evidence>
<evidence type="ECO:0000256" key="2">
    <source>
        <dbReference type="ARBA" id="ARBA00006950"/>
    </source>
</evidence>
<comment type="catalytic activity">
    <reaction evidence="7 9">
        <text>4 Fe(2+) + O2 + 6 H2O = 4 iron(III) oxide-hydroxide + 12 H(+)</text>
        <dbReference type="Rhea" id="RHEA:11972"/>
        <dbReference type="ChEBI" id="CHEBI:15377"/>
        <dbReference type="ChEBI" id="CHEBI:15378"/>
        <dbReference type="ChEBI" id="CHEBI:15379"/>
        <dbReference type="ChEBI" id="CHEBI:29033"/>
        <dbReference type="ChEBI" id="CHEBI:78619"/>
        <dbReference type="EC" id="1.16.3.2"/>
    </reaction>
</comment>
<dbReference type="EC" id="1.16.3.2" evidence="9"/>
<dbReference type="Proteomes" id="UP000180254">
    <property type="component" value="Unassembled WGS sequence"/>
</dbReference>
<protein>
    <recommendedName>
        <fullName evidence="9">Ferritin</fullName>
        <ecNumber evidence="9">1.16.3.2</ecNumber>
    </recommendedName>
</protein>
<feature type="binding site" evidence="8">
    <location>
        <position position="94"/>
    </location>
    <ligand>
        <name>Fe cation</name>
        <dbReference type="ChEBI" id="CHEBI:24875"/>
        <label>1</label>
    </ligand>
</feature>
<dbReference type="PROSITE" id="PS50905">
    <property type="entry name" value="FERRITIN_LIKE"/>
    <property type="match status" value="1"/>
</dbReference>
<evidence type="ECO:0000256" key="7">
    <source>
        <dbReference type="ARBA" id="ARBA00048035"/>
    </source>
</evidence>
<keyword evidence="9" id="KW-0963">Cytoplasm</keyword>
<sequence>MVSQKLLEALNEQLNFEYLSAHYYLGMAAYFSNEGLDGFANFFMVQAEEERFHARKFYDYINEMDGRVTIASIDGVQNEFESAVDVFKVALHHEQIVTKRIYNLMDIAMEEREHATVSFLKWFIDEQVEEESGMKDKITKLERISDNSHALYMMDAELGARTFTPPAAE</sequence>
<dbReference type="GO" id="GO:0008198">
    <property type="term" value="F:ferrous iron binding"/>
    <property type="evidence" value="ECO:0007669"/>
    <property type="project" value="TreeGrafter"/>
</dbReference>
<dbReference type="InterPro" id="IPR012347">
    <property type="entry name" value="Ferritin-like"/>
</dbReference>
<dbReference type="GO" id="GO:0008199">
    <property type="term" value="F:ferric iron binding"/>
    <property type="evidence" value="ECO:0007669"/>
    <property type="project" value="InterPro"/>
</dbReference>
<dbReference type="GO" id="GO:0005829">
    <property type="term" value="C:cytosol"/>
    <property type="evidence" value="ECO:0007669"/>
    <property type="project" value="TreeGrafter"/>
</dbReference>
<dbReference type="EMBL" id="MKIE01000003">
    <property type="protein sequence ID" value="OHW62467.1"/>
    <property type="molecule type" value="Genomic_DNA"/>
</dbReference>
<dbReference type="GO" id="GO:0006826">
    <property type="term" value="P:iron ion transport"/>
    <property type="evidence" value="ECO:0007669"/>
    <property type="project" value="InterPro"/>
</dbReference>
<dbReference type="CDD" id="cd01055">
    <property type="entry name" value="Nonheme_Ferritin"/>
    <property type="match status" value="1"/>
</dbReference>
<evidence type="ECO:0000259" key="10">
    <source>
        <dbReference type="PROSITE" id="PS50905"/>
    </source>
</evidence>
<evidence type="ECO:0000256" key="4">
    <source>
        <dbReference type="ARBA" id="ARBA00022723"/>
    </source>
</evidence>
<comment type="function">
    <text evidence="1 9">Iron-storage protein.</text>
</comment>
<dbReference type="AlphaFoldDB" id="A0A1S1V8J1"/>
<proteinExistence type="inferred from homology"/>
<evidence type="ECO:0000313" key="12">
    <source>
        <dbReference type="Proteomes" id="UP000180254"/>
    </source>
</evidence>
<dbReference type="GO" id="GO:0042802">
    <property type="term" value="F:identical protein binding"/>
    <property type="evidence" value="ECO:0007669"/>
    <property type="project" value="UniProtKB-ARBA"/>
</dbReference>
<feature type="binding site" evidence="8">
    <location>
        <position position="53"/>
    </location>
    <ligand>
        <name>Fe cation</name>
        <dbReference type="ChEBI" id="CHEBI:24875"/>
        <label>1</label>
    </ligand>
</feature>
<evidence type="ECO:0000256" key="1">
    <source>
        <dbReference type="ARBA" id="ARBA00002485"/>
    </source>
</evidence>
<name>A0A1S1V8J1_9FIRM</name>
<keyword evidence="6 8" id="KW-0408">Iron</keyword>
<dbReference type="Gene3D" id="1.20.1260.10">
    <property type="match status" value="1"/>
</dbReference>
<evidence type="ECO:0000256" key="5">
    <source>
        <dbReference type="ARBA" id="ARBA00023002"/>
    </source>
</evidence>
<dbReference type="InterPro" id="IPR041719">
    <property type="entry name" value="Ferritin_prok"/>
</dbReference>
<dbReference type="OrthoDB" id="9801481at2"/>
<evidence type="ECO:0000256" key="8">
    <source>
        <dbReference type="PIRSR" id="PIRSR601519-1"/>
    </source>
</evidence>
<accession>A0A1S1V8J1</accession>
<evidence type="ECO:0000313" key="11">
    <source>
        <dbReference type="EMBL" id="OHW62467.1"/>
    </source>
</evidence>
<dbReference type="InterPro" id="IPR008331">
    <property type="entry name" value="Ferritin_DPS_dom"/>
</dbReference>
<feature type="domain" description="Ferritin-like diiron" evidence="10">
    <location>
        <begin position="1"/>
        <end position="145"/>
    </location>
</feature>
<feature type="binding site" evidence="8">
    <location>
        <position position="17"/>
    </location>
    <ligand>
        <name>Fe cation</name>
        <dbReference type="ChEBI" id="CHEBI:24875"/>
        <label>1</label>
    </ligand>
</feature>
<keyword evidence="4 8" id="KW-0479">Metal-binding</keyword>
<comment type="similarity">
    <text evidence="2 9">Belongs to the ferritin family. Prokaryotic subfamily.</text>
</comment>
<comment type="subcellular location">
    <subcellularLocation>
        <location evidence="9">Cytoplasm</location>
    </subcellularLocation>
</comment>
<dbReference type="PANTHER" id="PTHR11431">
    <property type="entry name" value="FERRITIN"/>
    <property type="match status" value="1"/>
</dbReference>
<comment type="caution">
    <text evidence="11">The sequence shown here is derived from an EMBL/GenBank/DDBJ whole genome shotgun (WGS) entry which is preliminary data.</text>
</comment>
<dbReference type="GO" id="GO:0004322">
    <property type="term" value="F:ferroxidase activity"/>
    <property type="evidence" value="ECO:0007669"/>
    <property type="project" value="TreeGrafter"/>
</dbReference>
<feature type="binding site" evidence="8">
    <location>
        <position position="127"/>
    </location>
    <ligand>
        <name>Fe cation</name>
        <dbReference type="ChEBI" id="CHEBI:24875"/>
        <label>1</label>
    </ligand>
</feature>
<evidence type="ECO:0000256" key="9">
    <source>
        <dbReference type="RuleBase" id="RU361145"/>
    </source>
</evidence>
<dbReference type="FunFam" id="1.20.1260.10:FF:000001">
    <property type="entry name" value="Non-heme ferritin"/>
    <property type="match status" value="1"/>
</dbReference>
<dbReference type="InterPro" id="IPR001519">
    <property type="entry name" value="Ferritin"/>
</dbReference>